<comment type="caution">
    <text evidence="1">The sequence shown here is derived from an EMBL/GenBank/DDBJ whole genome shotgun (WGS) entry which is preliminary data.</text>
</comment>
<dbReference type="EMBL" id="MHCL01000016">
    <property type="protein sequence ID" value="OGY21090.1"/>
    <property type="molecule type" value="Genomic_DNA"/>
</dbReference>
<organism evidence="1 2">
    <name type="scientific">Candidatus Chisholmbacteria bacterium RIFCSPLOWO2_01_FULL_49_14</name>
    <dbReference type="NCBI Taxonomy" id="1797593"/>
    <lineage>
        <taxon>Bacteria</taxon>
        <taxon>Candidatus Chisholmiibacteriota</taxon>
    </lineage>
</organism>
<accession>A0A1G1W0I1</accession>
<name>A0A1G1W0I1_9BACT</name>
<protein>
    <submittedName>
        <fullName evidence="1">Uncharacterized protein</fullName>
    </submittedName>
</protein>
<dbReference type="Proteomes" id="UP000176723">
    <property type="component" value="Unassembled WGS sequence"/>
</dbReference>
<reference evidence="1 2" key="1">
    <citation type="journal article" date="2016" name="Nat. Commun.">
        <title>Thousands of microbial genomes shed light on interconnected biogeochemical processes in an aquifer system.</title>
        <authorList>
            <person name="Anantharaman K."/>
            <person name="Brown C.T."/>
            <person name="Hug L.A."/>
            <person name="Sharon I."/>
            <person name="Castelle C.J."/>
            <person name="Probst A.J."/>
            <person name="Thomas B.C."/>
            <person name="Singh A."/>
            <person name="Wilkins M.J."/>
            <person name="Karaoz U."/>
            <person name="Brodie E.L."/>
            <person name="Williams K.H."/>
            <person name="Hubbard S.S."/>
            <person name="Banfield J.F."/>
        </authorList>
    </citation>
    <scope>NUCLEOTIDE SEQUENCE [LARGE SCALE GENOMIC DNA]</scope>
</reference>
<gene>
    <name evidence="1" type="ORF">A3A65_03280</name>
</gene>
<evidence type="ECO:0000313" key="2">
    <source>
        <dbReference type="Proteomes" id="UP000176723"/>
    </source>
</evidence>
<sequence length="71" mass="8148">MIDGRLSDKDIQLISSTIIDLEDNTVRHKINTVSLSLNQSSINPFLVWKNNGTQLKNCQNIEERSLKTKMF</sequence>
<dbReference type="AlphaFoldDB" id="A0A1G1W0I1"/>
<evidence type="ECO:0000313" key="1">
    <source>
        <dbReference type="EMBL" id="OGY21090.1"/>
    </source>
</evidence>
<proteinExistence type="predicted"/>